<dbReference type="Proteomes" id="UP000225972">
    <property type="component" value="Unassembled WGS sequence"/>
</dbReference>
<evidence type="ECO:0000256" key="1">
    <source>
        <dbReference type="SAM" id="Phobius"/>
    </source>
</evidence>
<keyword evidence="3" id="KW-1185">Reference proteome</keyword>
<gene>
    <name evidence="2" type="ORF">TRP8649_03514</name>
</gene>
<accession>A0A238JFC3</accession>
<dbReference type="RefSeq" id="WP_099247341.1">
    <property type="nucleotide sequence ID" value="NZ_FXXP01000002.1"/>
</dbReference>
<dbReference type="AlphaFoldDB" id="A0A238JFC3"/>
<feature type="transmembrane region" description="Helical" evidence="1">
    <location>
        <begin position="60"/>
        <end position="82"/>
    </location>
</feature>
<keyword evidence="1" id="KW-1133">Transmembrane helix</keyword>
<organism evidence="2 3">
    <name type="scientific">Pelagimonas phthalicica</name>
    <dbReference type="NCBI Taxonomy" id="1037362"/>
    <lineage>
        <taxon>Bacteria</taxon>
        <taxon>Pseudomonadati</taxon>
        <taxon>Pseudomonadota</taxon>
        <taxon>Alphaproteobacteria</taxon>
        <taxon>Rhodobacterales</taxon>
        <taxon>Roseobacteraceae</taxon>
        <taxon>Pelagimonas</taxon>
    </lineage>
</organism>
<dbReference type="Pfam" id="PF06170">
    <property type="entry name" value="DUF983"/>
    <property type="match status" value="1"/>
</dbReference>
<name>A0A238JFC3_9RHOB</name>
<reference evidence="3" key="1">
    <citation type="submission" date="2017-05" db="EMBL/GenBank/DDBJ databases">
        <authorList>
            <person name="Rodrigo-Torres L."/>
            <person name="Arahal R. D."/>
            <person name="Lucena T."/>
        </authorList>
    </citation>
    <scope>NUCLEOTIDE SEQUENCE [LARGE SCALE GENOMIC DNA]</scope>
    <source>
        <strain evidence="3">CECT 8649</strain>
    </source>
</reference>
<keyword evidence="1" id="KW-0812">Transmembrane</keyword>
<evidence type="ECO:0000313" key="2">
    <source>
        <dbReference type="EMBL" id="SMX29380.1"/>
    </source>
</evidence>
<proteinExistence type="predicted"/>
<evidence type="ECO:0000313" key="3">
    <source>
        <dbReference type="Proteomes" id="UP000225972"/>
    </source>
</evidence>
<dbReference type="InterPro" id="IPR009325">
    <property type="entry name" value="DUF983"/>
</dbReference>
<dbReference type="OrthoDB" id="9799456at2"/>
<sequence>MADRPKTGLAKRDTRVSIMRGLHGRCPNCGSGPLLSSYLRVRDHCPVCLEKLRKHRVTNAPAYVTIFLVTLIMAPFLTFVFVQFHPDPLVLFTIFAVGCVGLSLYLLPKMKGAIVAFQWARRLYGFAEPK</sequence>
<evidence type="ECO:0008006" key="4">
    <source>
        <dbReference type="Google" id="ProtNLM"/>
    </source>
</evidence>
<dbReference type="EMBL" id="FXXP01000002">
    <property type="protein sequence ID" value="SMX29380.1"/>
    <property type="molecule type" value="Genomic_DNA"/>
</dbReference>
<protein>
    <recommendedName>
        <fullName evidence="4">DUF983 domain-containing protein</fullName>
    </recommendedName>
</protein>
<keyword evidence="1" id="KW-0472">Membrane</keyword>
<feature type="transmembrane region" description="Helical" evidence="1">
    <location>
        <begin position="88"/>
        <end position="107"/>
    </location>
</feature>